<sequence length="115" mass="12851">MLGSKTVISKSTSKITFHSGNLLDTLSLKALKRKFQRETNPETKKRTVQLDGWPSWTERATSLADGRAESNARPARRMAELGRSRYSHHVRNAPLPRLYRTPSCFISIGVAIGAL</sequence>
<evidence type="ECO:0000256" key="1">
    <source>
        <dbReference type="SAM" id="MobiDB-lite"/>
    </source>
</evidence>
<evidence type="ECO:0000313" key="2">
    <source>
        <dbReference type="EMBL" id="KAF3541560.1"/>
    </source>
</evidence>
<gene>
    <name evidence="2" type="ORF">F2Q69_00022988</name>
</gene>
<dbReference type="Proteomes" id="UP000712600">
    <property type="component" value="Unassembled WGS sequence"/>
</dbReference>
<reference evidence="2" key="1">
    <citation type="submission" date="2019-12" db="EMBL/GenBank/DDBJ databases">
        <title>Genome sequencing and annotation of Brassica cretica.</title>
        <authorList>
            <person name="Studholme D.J."/>
            <person name="Sarris P."/>
        </authorList>
    </citation>
    <scope>NUCLEOTIDE SEQUENCE</scope>
    <source>
        <strain evidence="2">PFS-109/04</strain>
        <tissue evidence="2">Leaf</tissue>
    </source>
</reference>
<protein>
    <submittedName>
        <fullName evidence="2">Uncharacterized protein</fullName>
    </submittedName>
</protein>
<accession>A0A8S9QJY5</accession>
<dbReference type="EMBL" id="QGKX02001290">
    <property type="protein sequence ID" value="KAF3541560.1"/>
    <property type="molecule type" value="Genomic_DNA"/>
</dbReference>
<comment type="caution">
    <text evidence="2">The sequence shown here is derived from an EMBL/GenBank/DDBJ whole genome shotgun (WGS) entry which is preliminary data.</text>
</comment>
<dbReference type="AlphaFoldDB" id="A0A8S9QJY5"/>
<organism evidence="2 3">
    <name type="scientific">Brassica cretica</name>
    <name type="common">Mustard</name>
    <dbReference type="NCBI Taxonomy" id="69181"/>
    <lineage>
        <taxon>Eukaryota</taxon>
        <taxon>Viridiplantae</taxon>
        <taxon>Streptophyta</taxon>
        <taxon>Embryophyta</taxon>
        <taxon>Tracheophyta</taxon>
        <taxon>Spermatophyta</taxon>
        <taxon>Magnoliopsida</taxon>
        <taxon>eudicotyledons</taxon>
        <taxon>Gunneridae</taxon>
        <taxon>Pentapetalae</taxon>
        <taxon>rosids</taxon>
        <taxon>malvids</taxon>
        <taxon>Brassicales</taxon>
        <taxon>Brassicaceae</taxon>
        <taxon>Brassiceae</taxon>
        <taxon>Brassica</taxon>
    </lineage>
</organism>
<proteinExistence type="predicted"/>
<name>A0A8S9QJY5_BRACR</name>
<feature type="region of interest" description="Disordered" evidence="1">
    <location>
        <begin position="61"/>
        <end position="80"/>
    </location>
</feature>
<evidence type="ECO:0000313" key="3">
    <source>
        <dbReference type="Proteomes" id="UP000712600"/>
    </source>
</evidence>